<evidence type="ECO:0000256" key="1">
    <source>
        <dbReference type="ARBA" id="ARBA00023002"/>
    </source>
</evidence>
<dbReference type="EMBL" id="JALJOR010000006">
    <property type="protein sequence ID" value="KAK9815532.1"/>
    <property type="molecule type" value="Genomic_DNA"/>
</dbReference>
<dbReference type="GO" id="GO:0004497">
    <property type="term" value="F:monooxygenase activity"/>
    <property type="evidence" value="ECO:0007669"/>
    <property type="project" value="UniProtKB-KW"/>
</dbReference>
<keyword evidence="7" id="KW-1185">Reference proteome</keyword>
<evidence type="ECO:0000256" key="2">
    <source>
        <dbReference type="ARBA" id="ARBA00023033"/>
    </source>
</evidence>
<feature type="domain" description="FAD-binding" evidence="5">
    <location>
        <begin position="22"/>
        <end position="332"/>
    </location>
</feature>
<comment type="caution">
    <text evidence="6">The sequence shown here is derived from an EMBL/GenBank/DDBJ whole genome shotgun (WGS) entry which is preliminary data.</text>
</comment>
<dbReference type="Proteomes" id="UP001489004">
    <property type="component" value="Unassembled WGS sequence"/>
</dbReference>
<protein>
    <recommendedName>
        <fullName evidence="5">FAD-binding domain-containing protein</fullName>
    </recommendedName>
</protein>
<dbReference type="InterPro" id="IPR044560">
    <property type="entry name" value="MOase"/>
</dbReference>
<keyword evidence="4" id="KW-0812">Transmembrane</keyword>
<evidence type="ECO:0000313" key="7">
    <source>
        <dbReference type="Proteomes" id="UP001489004"/>
    </source>
</evidence>
<reference evidence="6 7" key="1">
    <citation type="journal article" date="2024" name="Nat. Commun.">
        <title>Phylogenomics reveals the evolutionary origins of lichenization in chlorophyte algae.</title>
        <authorList>
            <person name="Puginier C."/>
            <person name="Libourel C."/>
            <person name="Otte J."/>
            <person name="Skaloud P."/>
            <person name="Haon M."/>
            <person name="Grisel S."/>
            <person name="Petersen M."/>
            <person name="Berrin J.G."/>
            <person name="Delaux P.M."/>
            <person name="Dal Grande F."/>
            <person name="Keller J."/>
        </authorList>
    </citation>
    <scope>NUCLEOTIDE SEQUENCE [LARGE SCALE GENOMIC DNA]</scope>
    <source>
        <strain evidence="6 7">SAG 2043</strain>
    </source>
</reference>
<comment type="similarity">
    <text evidence="3">Belongs to the 3-hydroxybenzoate 6-hydroxylase family.</text>
</comment>
<dbReference type="SUPFAM" id="SSF51905">
    <property type="entry name" value="FAD/NAD(P)-binding domain"/>
    <property type="match status" value="1"/>
</dbReference>
<keyword evidence="2" id="KW-0503">Monooxygenase</keyword>
<evidence type="ECO:0000256" key="3">
    <source>
        <dbReference type="ARBA" id="ARBA00024018"/>
    </source>
</evidence>
<dbReference type="InterPro" id="IPR002938">
    <property type="entry name" value="FAD-bd"/>
</dbReference>
<evidence type="ECO:0000313" key="6">
    <source>
        <dbReference type="EMBL" id="KAK9815532.1"/>
    </source>
</evidence>
<gene>
    <name evidence="6" type="ORF">WJX72_005250</name>
</gene>
<keyword evidence="1" id="KW-0560">Oxidoreductase</keyword>
<feature type="transmembrane region" description="Helical" evidence="4">
    <location>
        <begin position="21"/>
        <end position="38"/>
    </location>
</feature>
<dbReference type="Gene3D" id="3.50.50.60">
    <property type="entry name" value="FAD/NAD(P)-binding domain"/>
    <property type="match status" value="1"/>
</dbReference>
<dbReference type="InterPro" id="IPR036188">
    <property type="entry name" value="FAD/NAD-bd_sf"/>
</dbReference>
<dbReference type="AlphaFoldDB" id="A0AAW1Q548"/>
<dbReference type="GO" id="GO:0071949">
    <property type="term" value="F:FAD binding"/>
    <property type="evidence" value="ECO:0007669"/>
    <property type="project" value="InterPro"/>
</dbReference>
<name>A0AAW1Q548_9CHLO</name>
<dbReference type="PRINTS" id="PR00420">
    <property type="entry name" value="RNGMNOXGNASE"/>
</dbReference>
<keyword evidence="4" id="KW-1133">Transmembrane helix</keyword>
<accession>A0AAW1Q548</accession>
<keyword evidence="4" id="KW-0472">Membrane</keyword>
<proteinExistence type="inferred from homology"/>
<organism evidence="6 7">
    <name type="scientific">[Myrmecia] bisecta</name>
    <dbReference type="NCBI Taxonomy" id="41462"/>
    <lineage>
        <taxon>Eukaryota</taxon>
        <taxon>Viridiplantae</taxon>
        <taxon>Chlorophyta</taxon>
        <taxon>core chlorophytes</taxon>
        <taxon>Trebouxiophyceae</taxon>
        <taxon>Trebouxiales</taxon>
        <taxon>Trebouxiaceae</taxon>
        <taxon>Myrmecia</taxon>
    </lineage>
</organism>
<dbReference type="PANTHER" id="PTHR45934:SF9">
    <property type="entry name" value="FAD_NAD(P)-BINDING OXIDOREDUCTASE FAMILY PROTEIN"/>
    <property type="match status" value="1"/>
</dbReference>
<sequence length="421" mass="45459">MGRTRSSSSSTDNELGRTEDCVLVVGAGIAGLAVAAALHKVGIPVIVLERGEKLREGGSAIALWTNAFRALDALGVAGPLRDAHPLLERVELATKDGQTLRSFGLDECDGAPHEFRGMRRADLLRALESNLPEHVVHYGCPIARVSADLNGAVVDLEDGRRFRGRAVVGADGVRSSVATTLNMAEPSYAGYSAHRGIASFPDGLPLPLHTVRQIWGTGVRAGMYPVSETEVYWFTVFNDSEVPVTQTSEQRKQEALQYVRGWSLGVQEAVQNTPADAISRNRIVDRWGTPGLPFGEGAITLVGDAAHPMTPNLGQGGCAALEDAIVLARMLRGTAPASAPLPPDWFRSVSTVSVGEALRKYERERTERCVPLTIRAHMMGRLLQLPFPPVSFVRNTFISNFFSPAHFLDHANYDCGTLSDL</sequence>
<evidence type="ECO:0000259" key="5">
    <source>
        <dbReference type="Pfam" id="PF01494"/>
    </source>
</evidence>
<evidence type="ECO:0000256" key="4">
    <source>
        <dbReference type="SAM" id="Phobius"/>
    </source>
</evidence>
<dbReference type="Pfam" id="PF01494">
    <property type="entry name" value="FAD_binding_3"/>
    <property type="match status" value="1"/>
</dbReference>
<dbReference type="PANTHER" id="PTHR45934">
    <property type="entry name" value="FAD/NAD(P)-BINDING OXIDOREDUCTASE FAMILY PROTEIN"/>
    <property type="match status" value="1"/>
</dbReference>